<dbReference type="Gene3D" id="1.25.40.990">
    <property type="match status" value="1"/>
</dbReference>
<dbReference type="GO" id="GO:0042274">
    <property type="term" value="P:ribosomal small subunit biogenesis"/>
    <property type="evidence" value="ECO:0007669"/>
    <property type="project" value="UniProtKB-UniRule"/>
</dbReference>
<feature type="compositionally biased region" description="Polar residues" evidence="2">
    <location>
        <begin position="679"/>
        <end position="690"/>
    </location>
</feature>
<feature type="domain" description="SAC3 helical" evidence="4">
    <location>
        <begin position="752"/>
        <end position="827"/>
    </location>
</feature>
<name>G3BE88_CANTC</name>
<dbReference type="Gene3D" id="6.10.250.2880">
    <property type="match status" value="1"/>
</dbReference>
<accession>G3BE88</accession>
<proteinExistence type="inferred from homology"/>
<dbReference type="Pfam" id="PF12209">
    <property type="entry name" value="SAC3"/>
    <property type="match status" value="1"/>
</dbReference>
<sequence length="1250" mass="144022">MSAFGGKSFVPNNGSMVNQKPFGFTDNRDKRRENTQGNNNSGNRPTRQKNTKKTNQNQKDKQSQGANGHRPNRRKQNDSIKDNNNHESEYEDVLPEAKVIPRMNMKLQNYTEDETIVPRELPKYLQTQTRIIEPLFFQQDPWDKNNQEIMKQMEANNKGSDFQGLYEEFQKMRETERKKMEDLGLVDAENIRKDLNDAIVFQGTCLDMCPTFERVRRQLENNVKRLEKDPATDKISTDKAVKAFSRPAAGQPPPLPSEVRPPFVLMKTLDYLITNIVPKLPDAHSFVWDRTRSIRQDFTYQNYYGPEAIDCNERIVRIHLISLHIMAGNEVEYSQQQELEQFNKALQTLMEIYQDVRNRGGLCPNEPEFRAYYLLSHLRESEVEREIQNLPDYILYNDLVQLAIKFRSLSSQNNIVERGFKNGVGSLNLFVEFFRLVYKETTPFLMACLLETQFNEIRFYALKSMTRGYHTKGKAYDGDTLRAMLGFDTVEQMIKFIEYYDIDVINDHDVILIDLVNKEKLEKKYKINSLSEKPKLSQAFSKQIDKKINRNLAEFINCGKSNENLDLNEDVKAGSFADFMNKPSNGGFGAQSPAISGFASSASVFEEKQPAAIHVTMPTNNYQGQPPSFGGQAKTSMELNKVDSTKVSAPNTFQFNISEPPKRDSKVPLVDEKPKVSFNFGQQNQESKASVTRKPDQEPSISKSFSLEPPTETGSQFSNTQVAAPVKNPPTPAAVQVHNKLRDSAKFDEATKHIMNSIVSQTVTEELNKYLPKLIRHQNQQRERSRVINSLSKELYEAFLNEIVFKMATEVKAEAFFIKNIKITYIKKLKEVGNRLRVKQMIIQKRRNELNGIKFGSRSQDNLKRQLSNSSIASSAKRRQVWNETTIDEIVDKRNEIEKLWEPVNFKKFIERLSANLKIKIEVDHIDLKFLIVVENFKINYSKWLVNKLSLKANRQKAIYENHIKNDKINLVLESLPRKEHLNKEFFQNTSFILFECGLLQESDKFLNVEEKLSRDGLILKKILDLVNKYGEYKVQVLIMYWDISHSELNKETIQFHLGMEKLKYSVVSNVIVCDMSETNINEILTEGIDNIANNFNGEFSKRGERKRNVPEFKNPGKDIHVNNDKFKMSEIKMINKAKLDKKYAYLNKHSIINQSLINRSINTNQSLINRSINNQSFSAASNILDTSNITQVGNHSNMSILGGFGQEIIEESTPFGTPKKFVRPHGKVLPKNLQQLIDLTTKVKSKYKA</sequence>
<dbReference type="GO" id="GO:0005737">
    <property type="term" value="C:cytoplasm"/>
    <property type="evidence" value="ECO:0007669"/>
    <property type="project" value="TreeGrafter"/>
</dbReference>
<evidence type="ECO:0000256" key="1">
    <source>
        <dbReference type="PIRNR" id="PIRNR037320"/>
    </source>
</evidence>
<dbReference type="PANTHER" id="PTHR12436:SF3">
    <property type="entry name" value="GERMINAL-CENTER ASSOCIATED NUCLEAR PROTEIN"/>
    <property type="match status" value="1"/>
</dbReference>
<dbReference type="HOGENOM" id="CLU_006094_0_0_1"/>
<evidence type="ECO:0000313" key="6">
    <source>
        <dbReference type="Proteomes" id="UP000000707"/>
    </source>
</evidence>
<keyword evidence="6" id="KW-1185">Reference proteome</keyword>
<dbReference type="EMBL" id="GL996528">
    <property type="protein sequence ID" value="EGV60487.1"/>
    <property type="molecule type" value="Genomic_DNA"/>
</dbReference>
<comment type="subcellular location">
    <subcellularLocation>
        <location evidence="1">Nucleus envelope</location>
    </subcellularLocation>
</comment>
<feature type="region of interest" description="Disordered" evidence="2">
    <location>
        <begin position="676"/>
        <end position="723"/>
    </location>
</feature>
<feature type="compositionally biased region" description="Polar residues" evidence="2">
    <location>
        <begin position="35"/>
        <end position="45"/>
    </location>
</feature>
<dbReference type="AlphaFoldDB" id="G3BE88"/>
<evidence type="ECO:0000259" key="4">
    <source>
        <dbReference type="Pfam" id="PF12209"/>
    </source>
</evidence>
<evidence type="ECO:0000259" key="3">
    <source>
        <dbReference type="Pfam" id="PF03399"/>
    </source>
</evidence>
<dbReference type="InterPro" id="IPR017173">
    <property type="entry name" value="Sac3"/>
</dbReference>
<evidence type="ECO:0000313" key="5">
    <source>
        <dbReference type="EMBL" id="EGV60487.1"/>
    </source>
</evidence>
<dbReference type="eggNOG" id="KOG1860">
    <property type="taxonomic scope" value="Eukaryota"/>
</dbReference>
<feature type="domain" description="SAC3/GANP/THP3 conserved" evidence="3">
    <location>
        <begin position="208"/>
        <end position="504"/>
    </location>
</feature>
<gene>
    <name evidence="5" type="ORF">CANTEDRAFT_132234</name>
</gene>
<feature type="compositionally biased region" description="Polar residues" evidence="2">
    <location>
        <begin position="712"/>
        <end position="722"/>
    </location>
</feature>
<dbReference type="Pfam" id="PF03399">
    <property type="entry name" value="SAC3_GANP"/>
    <property type="match status" value="1"/>
</dbReference>
<protein>
    <recommendedName>
        <fullName evidence="1">Nuclear mRNA export factor</fullName>
    </recommendedName>
</protein>
<dbReference type="GO" id="GO:0006406">
    <property type="term" value="P:mRNA export from nucleus"/>
    <property type="evidence" value="ECO:0007669"/>
    <property type="project" value="UniProtKB-UniRule"/>
</dbReference>
<feature type="compositionally biased region" description="Basic and acidic residues" evidence="2">
    <location>
        <begin position="75"/>
        <end position="88"/>
    </location>
</feature>
<dbReference type="OrthoDB" id="264795at2759"/>
<dbReference type="GO" id="GO:0070390">
    <property type="term" value="C:transcription export complex 2"/>
    <property type="evidence" value="ECO:0007669"/>
    <property type="project" value="UniProtKB-UniRule"/>
</dbReference>
<dbReference type="STRING" id="590646.G3BE88"/>
<organism evidence="6">
    <name type="scientific">Candida tenuis (strain ATCC 10573 / BCRC 21748 / CBS 615 / JCM 9827 / NBRC 10315 / NRRL Y-1498 / VKM Y-70)</name>
    <name type="common">Yeast</name>
    <name type="synonym">Yamadazyma tenuis</name>
    <dbReference type="NCBI Taxonomy" id="590646"/>
    <lineage>
        <taxon>Eukaryota</taxon>
        <taxon>Fungi</taxon>
        <taxon>Dikarya</taxon>
        <taxon>Ascomycota</taxon>
        <taxon>Saccharomycotina</taxon>
        <taxon>Pichiomycetes</taxon>
        <taxon>Debaryomycetaceae</taxon>
        <taxon>Yamadazyma</taxon>
    </lineage>
</organism>
<dbReference type="InterPro" id="IPR005062">
    <property type="entry name" value="SAC3/GANP/THP3_conserved"/>
</dbReference>
<feature type="region of interest" description="Disordered" evidence="2">
    <location>
        <begin position="1"/>
        <end position="95"/>
    </location>
</feature>
<dbReference type="InterPro" id="IPR045107">
    <property type="entry name" value="SAC3/GANP/THP3"/>
</dbReference>
<comment type="similarity">
    <text evidence="1">Belongs to the SAC3 family.</text>
</comment>
<dbReference type="PANTHER" id="PTHR12436">
    <property type="entry name" value="80 KDA MCM3-ASSOCIATED PROTEIN"/>
    <property type="match status" value="1"/>
</dbReference>
<dbReference type="PIRSF" id="PIRSF037320">
    <property type="entry name" value="mRNA_export_factor_Sac3"/>
    <property type="match status" value="1"/>
</dbReference>
<dbReference type="Proteomes" id="UP000000707">
    <property type="component" value="Unassembled WGS sequence"/>
</dbReference>
<dbReference type="InterPro" id="IPR024293">
    <property type="entry name" value="SAC3_helical"/>
</dbReference>
<reference evidence="5 6" key="1">
    <citation type="journal article" date="2011" name="Proc. Natl. Acad. Sci. U.S.A.">
        <title>Comparative genomics of xylose-fermenting fungi for enhanced biofuel production.</title>
        <authorList>
            <person name="Wohlbach D.J."/>
            <person name="Kuo A."/>
            <person name="Sato T.K."/>
            <person name="Potts K.M."/>
            <person name="Salamov A.A."/>
            <person name="LaButti K.M."/>
            <person name="Sun H."/>
            <person name="Clum A."/>
            <person name="Pangilinan J.L."/>
            <person name="Lindquist E.A."/>
            <person name="Lucas S."/>
            <person name="Lapidus A."/>
            <person name="Jin M."/>
            <person name="Gunawan C."/>
            <person name="Balan V."/>
            <person name="Dale B.E."/>
            <person name="Jeffries T.W."/>
            <person name="Zinkel R."/>
            <person name="Barry K.W."/>
            <person name="Grigoriev I.V."/>
            <person name="Gasch A.P."/>
        </authorList>
    </citation>
    <scope>NUCLEOTIDE SEQUENCE [LARGE SCALE GENOMIC DNA]</scope>
    <source>
        <strain evidence="6">ATCC 10573 / BCRC 21748 / CBS 615 / JCM 9827 / NBRC 10315 / NRRL Y-1498 / VKM Y-70</strain>
    </source>
</reference>
<evidence type="ECO:0000256" key="2">
    <source>
        <dbReference type="SAM" id="MobiDB-lite"/>
    </source>
</evidence>
<dbReference type="GO" id="GO:0005635">
    <property type="term" value="C:nuclear envelope"/>
    <property type="evidence" value="ECO:0007669"/>
    <property type="project" value="UniProtKB-SubCell"/>
</dbReference>
<keyword evidence="1" id="KW-0539">Nucleus</keyword>